<protein>
    <submittedName>
        <fullName evidence="3">Uncharacterized protein</fullName>
    </submittedName>
</protein>
<keyword evidence="2" id="KW-0472">Membrane</keyword>
<dbReference type="InterPro" id="IPR046118">
    <property type="entry name" value="DUF6115"/>
</dbReference>
<dbReference type="Pfam" id="PF19610">
    <property type="entry name" value="DUF6115"/>
    <property type="match status" value="1"/>
</dbReference>
<dbReference type="STRING" id="351627.Csac_1288"/>
<dbReference type="KEGG" id="csc:Csac_1288"/>
<accession>A4XJ05</accession>
<sequence length="177" mass="20473">MMDAYVVLFIFFGLIVVFISLKSIKKDIEKGEKVLIESAKTAQKLSQLLNEAIETIEELDNFGEYIIERIENKVKWAEEETSQIRDKKNENFKESQKGYECLSGNEEIDIKDTRNANDMKNLENLELISKKQSKEEIYRRAVELYRQGFSIEEIASTLQIGKGETKLALKIVGREKV</sequence>
<evidence type="ECO:0000313" key="4">
    <source>
        <dbReference type="Proteomes" id="UP000000256"/>
    </source>
</evidence>
<keyword evidence="2" id="KW-1133">Transmembrane helix</keyword>
<feature type="coiled-coil region" evidence="1">
    <location>
        <begin position="42"/>
        <end position="87"/>
    </location>
</feature>
<proteinExistence type="predicted"/>
<name>A4XJ05_CALS8</name>
<dbReference type="HOGENOM" id="CLU_1522428_0_0_9"/>
<evidence type="ECO:0000313" key="3">
    <source>
        <dbReference type="EMBL" id="ABP66890.1"/>
    </source>
</evidence>
<organism evidence="3 4">
    <name type="scientific">Caldicellulosiruptor saccharolyticus (strain ATCC 43494 / DSM 8903 / Tp8T 6331)</name>
    <dbReference type="NCBI Taxonomy" id="351627"/>
    <lineage>
        <taxon>Bacteria</taxon>
        <taxon>Bacillati</taxon>
        <taxon>Bacillota</taxon>
        <taxon>Bacillota incertae sedis</taxon>
        <taxon>Caldicellulosiruptorales</taxon>
        <taxon>Caldicellulosiruptoraceae</taxon>
        <taxon>Caldicellulosiruptor</taxon>
    </lineage>
</organism>
<reference evidence="3 4" key="1">
    <citation type="journal article" date="2008" name="Appl. Environ. Microbiol.">
        <title>Hydrogenomics of the extremely thermophilic bacterium Caldicellulosiruptor saccharolyticus.</title>
        <authorList>
            <person name="van de Werken H.J."/>
            <person name="Verhaart M.R."/>
            <person name="VanFossen A.L."/>
            <person name="Willquist K."/>
            <person name="Lewis D.L."/>
            <person name="Nichols J.D."/>
            <person name="Goorissen H.P."/>
            <person name="Mongodin E.F."/>
            <person name="Nelson K.E."/>
            <person name="van Niel E.W."/>
            <person name="Stams A.J."/>
            <person name="Ward D.E."/>
            <person name="de Vos W.M."/>
            <person name="van der Oost J."/>
            <person name="Kelly R.M."/>
            <person name="Kengen S.W."/>
        </authorList>
    </citation>
    <scope>NUCLEOTIDE SEQUENCE [LARGE SCALE GENOMIC DNA]</scope>
    <source>
        <strain evidence="4">ATCC 43494 / DSM 8903 / Tp8T 6331</strain>
    </source>
</reference>
<dbReference type="EMBL" id="CP000679">
    <property type="protein sequence ID" value="ABP66890.1"/>
    <property type="molecule type" value="Genomic_DNA"/>
</dbReference>
<dbReference type="AlphaFoldDB" id="A4XJ05"/>
<keyword evidence="2" id="KW-0812">Transmembrane</keyword>
<evidence type="ECO:0000256" key="2">
    <source>
        <dbReference type="SAM" id="Phobius"/>
    </source>
</evidence>
<evidence type="ECO:0000256" key="1">
    <source>
        <dbReference type="SAM" id="Coils"/>
    </source>
</evidence>
<gene>
    <name evidence="3" type="ordered locus">Csac_1288</name>
</gene>
<keyword evidence="4" id="KW-1185">Reference proteome</keyword>
<feature type="transmembrane region" description="Helical" evidence="2">
    <location>
        <begin position="6"/>
        <end position="24"/>
    </location>
</feature>
<keyword evidence="1" id="KW-0175">Coiled coil</keyword>
<dbReference type="Proteomes" id="UP000000256">
    <property type="component" value="Chromosome"/>
</dbReference>